<evidence type="ECO:0000256" key="9">
    <source>
        <dbReference type="RuleBase" id="RU003884"/>
    </source>
</evidence>
<dbReference type="PROSITE" id="PS01151">
    <property type="entry name" value="FIMBRIAL_USHER"/>
    <property type="match status" value="1"/>
</dbReference>
<evidence type="ECO:0000313" key="14">
    <source>
        <dbReference type="Proteomes" id="UP001320691"/>
    </source>
</evidence>
<evidence type="ECO:0000256" key="2">
    <source>
        <dbReference type="ARBA" id="ARBA00008064"/>
    </source>
</evidence>
<dbReference type="PANTHER" id="PTHR30451">
    <property type="entry name" value="OUTER MEMBRANE USHER PROTEIN"/>
    <property type="match status" value="1"/>
</dbReference>
<evidence type="ECO:0000259" key="11">
    <source>
        <dbReference type="Pfam" id="PF13953"/>
    </source>
</evidence>
<evidence type="ECO:0000256" key="1">
    <source>
        <dbReference type="ARBA" id="ARBA00004571"/>
    </source>
</evidence>
<dbReference type="GO" id="GO:0009297">
    <property type="term" value="P:pilus assembly"/>
    <property type="evidence" value="ECO:0007669"/>
    <property type="project" value="InterPro"/>
</dbReference>
<dbReference type="Gene3D" id="2.60.40.3110">
    <property type="match status" value="1"/>
</dbReference>
<dbReference type="Pfam" id="PF13953">
    <property type="entry name" value="PapC_C"/>
    <property type="match status" value="1"/>
</dbReference>
<dbReference type="InterPro" id="IPR000015">
    <property type="entry name" value="Fimb_usher"/>
</dbReference>
<dbReference type="Gene3D" id="2.60.40.2070">
    <property type="match status" value="1"/>
</dbReference>
<comment type="caution">
    <text evidence="13">The sequence shown here is derived from an EMBL/GenBank/DDBJ whole genome shotgun (WGS) entry which is preliminary data.</text>
</comment>
<comment type="subcellular location">
    <subcellularLocation>
        <location evidence="1 9">Cell outer membrane</location>
        <topology evidence="1 9">Multi-pass membrane protein</topology>
    </subcellularLocation>
</comment>
<dbReference type="Gene3D" id="3.10.20.410">
    <property type="match status" value="1"/>
</dbReference>
<dbReference type="PANTHER" id="PTHR30451:SF20">
    <property type="entry name" value="FIMBRIAE USHER"/>
    <property type="match status" value="1"/>
</dbReference>
<evidence type="ECO:0000256" key="4">
    <source>
        <dbReference type="ARBA" id="ARBA00022452"/>
    </source>
</evidence>
<proteinExistence type="inferred from homology"/>
<dbReference type="GO" id="GO:0009279">
    <property type="term" value="C:cell outer membrane"/>
    <property type="evidence" value="ECO:0007669"/>
    <property type="project" value="UniProtKB-SubCell"/>
</dbReference>
<dbReference type="SUPFAM" id="SSF141729">
    <property type="entry name" value="FimD N-terminal domain-like"/>
    <property type="match status" value="1"/>
</dbReference>
<evidence type="ECO:0000256" key="8">
    <source>
        <dbReference type="ARBA" id="ARBA00023237"/>
    </source>
</evidence>
<name>A0AAW5PID6_9GAMM</name>
<keyword evidence="8 9" id="KW-0998">Cell outer membrane</keyword>
<feature type="domain" description="PapC-like C-terminal" evidence="11">
    <location>
        <begin position="800"/>
        <end position="864"/>
    </location>
</feature>
<organism evidence="13 14">
    <name type="scientific">Stenotrophomonas rhizophila</name>
    <dbReference type="NCBI Taxonomy" id="216778"/>
    <lineage>
        <taxon>Bacteria</taxon>
        <taxon>Pseudomonadati</taxon>
        <taxon>Pseudomonadota</taxon>
        <taxon>Gammaproteobacteria</taxon>
        <taxon>Lysobacterales</taxon>
        <taxon>Lysobacteraceae</taxon>
        <taxon>Stenotrophomonas</taxon>
    </lineage>
</organism>
<reference evidence="13" key="1">
    <citation type="submission" date="2022-08" db="EMBL/GenBank/DDBJ databases">
        <title>Genomic analyses of the natural microbiome of Caenorhabditis elegans.</title>
        <authorList>
            <person name="Samuel B."/>
        </authorList>
    </citation>
    <scope>NUCLEOTIDE SEQUENCE</scope>
    <source>
        <strain evidence="13">BIGb0277</strain>
    </source>
</reference>
<keyword evidence="3 9" id="KW-0813">Transport</keyword>
<dbReference type="InterPro" id="IPR025949">
    <property type="entry name" value="PapC-like_C"/>
</dbReference>
<keyword evidence="9" id="KW-1029">Fimbrium biogenesis</keyword>
<evidence type="ECO:0000256" key="7">
    <source>
        <dbReference type="ARBA" id="ARBA00023136"/>
    </source>
</evidence>
<dbReference type="Gene3D" id="2.60.40.2610">
    <property type="entry name" value="Outer membrane usher protein FimD, plug domain"/>
    <property type="match status" value="1"/>
</dbReference>
<evidence type="ECO:0000313" key="13">
    <source>
        <dbReference type="EMBL" id="MCS4280136.1"/>
    </source>
</evidence>
<evidence type="ECO:0000256" key="3">
    <source>
        <dbReference type="ARBA" id="ARBA00022448"/>
    </source>
</evidence>
<accession>A0AAW5PID6</accession>
<evidence type="ECO:0000256" key="10">
    <source>
        <dbReference type="SAM" id="SignalP"/>
    </source>
</evidence>
<dbReference type="EMBL" id="JANUEK010000005">
    <property type="protein sequence ID" value="MCS4280136.1"/>
    <property type="molecule type" value="Genomic_DNA"/>
</dbReference>
<dbReference type="Proteomes" id="UP001320691">
    <property type="component" value="Unassembled WGS sequence"/>
</dbReference>
<gene>
    <name evidence="13" type="ORF">M2412_002129</name>
</gene>
<dbReference type="RefSeq" id="WP_259260851.1">
    <property type="nucleotide sequence ID" value="NZ_JANUEK010000005.1"/>
</dbReference>
<dbReference type="InterPro" id="IPR025885">
    <property type="entry name" value="PapC_N"/>
</dbReference>
<dbReference type="AlphaFoldDB" id="A0AAW5PID6"/>
<evidence type="ECO:0000256" key="6">
    <source>
        <dbReference type="ARBA" id="ARBA00022729"/>
    </source>
</evidence>
<dbReference type="FunFam" id="2.60.40.3110:FF:000001">
    <property type="entry name" value="Putative fimbrial outer membrane usher"/>
    <property type="match status" value="1"/>
</dbReference>
<dbReference type="Pfam" id="PF00577">
    <property type="entry name" value="Usher"/>
    <property type="match status" value="1"/>
</dbReference>
<sequence>MLPFASPNNASILQPSRRLDRLAHALGLALVGLSPIAHAEDEVAAAAEQSAAPAIESGAVAFDASFFGDVAFSGIDLGRFERGESVLPGQYRVDVYVNENLVAREDVRFADVTGQDQAQLCLSRALLDTIGLDVSKLDPDAATRLPEGEFCSDLADHVPGASVAFHSGEQRLNISVPQRYLRRNVRGWVDPSQWDHGIDAAMLGYRFNHFSTHSNAGRNDASYLSLDAGLNLGAWRLRHSGAMNWSSERSPRYTRMRSYVQRDITALKAQLVAGEANTVGDLFDSVNFRGVTLASDDRMLPDSQRGYAPVVRGVALTNAVVSIHQRGYEIYQTTVAPGAFEIDDLYATGHGGDLEVVVTEADGREQRFTVPYAAVPQLLRAGTSRFSVSAGQLQQLGGDGAKEPWFVEGTLRRGLSNHVTAYGGTIFANNYNAAVVGSAVNTPIGAFSADITAAVARVREHVGTSGTMSGQSARMTYSKLVPATGTNFALAAYRYSTSGYLNLADAARLSADLRNGEGPDRVSRQRSRLDANLSQSLGEGRGSFWPTGNTTTFWNRGGTATSFSLGYSNALGPAQYSLSAQRLRESFRVASGANPDARSEREDTQLSLTVSLPLGRSGSGTHIQSALDQSGNAGTSTRVGLSGNAGGDRQWNYGASARHARSGRSASVNGGYRGAYGTLNAGYSHGDASSQYNLGANGALLLHGQGLTFAQQLGETMALIHADGAKGASVDSNRTLRVDGRGHAVMPYLQPYQMNTVHLDTRDAPMEIGFETTTVRTAPRAGAVVKLEYHTEGAGLRSALIKATQHDGSFIPFGADVFDANGMAVGVVGQASRVWLRGIEDAGELTVKWGESLDQQCRIAYALPSNDGKGQAVNLQGQCLAMQPAPAAPAAPAAPLAMVGAP</sequence>
<feature type="signal peptide" evidence="10">
    <location>
        <begin position="1"/>
        <end position="39"/>
    </location>
</feature>
<evidence type="ECO:0000256" key="5">
    <source>
        <dbReference type="ARBA" id="ARBA00022692"/>
    </source>
</evidence>
<keyword evidence="5 9" id="KW-0812">Transmembrane</keyword>
<protein>
    <submittedName>
        <fullName evidence="13">Outer membrane usher protein</fullName>
    </submittedName>
</protein>
<keyword evidence="7 9" id="KW-0472">Membrane</keyword>
<dbReference type="InterPro" id="IPR042186">
    <property type="entry name" value="FimD_plug_dom"/>
</dbReference>
<comment type="similarity">
    <text evidence="2 9">Belongs to the fimbrial export usher family.</text>
</comment>
<keyword evidence="4" id="KW-1134">Transmembrane beta strand</keyword>
<dbReference type="Pfam" id="PF13954">
    <property type="entry name" value="PapC_N"/>
    <property type="match status" value="1"/>
</dbReference>
<dbReference type="InterPro" id="IPR043142">
    <property type="entry name" value="PapC-like_C_sf"/>
</dbReference>
<feature type="domain" description="PapC N-terminal" evidence="12">
    <location>
        <begin position="62"/>
        <end position="208"/>
    </location>
</feature>
<keyword evidence="6 10" id="KW-0732">Signal</keyword>
<dbReference type="GO" id="GO:0015473">
    <property type="term" value="F:fimbrial usher porin activity"/>
    <property type="evidence" value="ECO:0007669"/>
    <property type="project" value="InterPro"/>
</dbReference>
<dbReference type="InterPro" id="IPR037224">
    <property type="entry name" value="PapC_N_sf"/>
</dbReference>
<evidence type="ECO:0000259" key="12">
    <source>
        <dbReference type="Pfam" id="PF13954"/>
    </source>
</evidence>
<feature type="chain" id="PRO_5043666646" evidence="10">
    <location>
        <begin position="40"/>
        <end position="902"/>
    </location>
</feature>
<dbReference type="InterPro" id="IPR018030">
    <property type="entry name" value="Fimbrial_membr_usher_CS"/>
</dbReference>